<dbReference type="Gene3D" id="3.10.450.50">
    <property type="match status" value="1"/>
</dbReference>
<gene>
    <name evidence="2" type="ORF">NT6N_28760</name>
</gene>
<reference evidence="2" key="1">
    <citation type="submission" date="2024-07" db="EMBL/GenBank/DDBJ databases">
        <title>Complete genome sequence of Verrucomicrobiaceae bacterium NT6N.</title>
        <authorList>
            <person name="Huang C."/>
            <person name="Takami H."/>
            <person name="Hamasaki K."/>
        </authorList>
    </citation>
    <scope>NUCLEOTIDE SEQUENCE</scope>
    <source>
        <strain evidence="2">NT6N</strain>
    </source>
</reference>
<dbReference type="EMBL" id="AP026866">
    <property type="protein sequence ID" value="BDS07836.1"/>
    <property type="molecule type" value="Genomic_DNA"/>
</dbReference>
<evidence type="ECO:0000313" key="2">
    <source>
        <dbReference type="EMBL" id="BDS07836.1"/>
    </source>
</evidence>
<accession>A0AAT9FPA9</accession>
<feature type="domain" description="SnoaL-like" evidence="1">
    <location>
        <begin position="17"/>
        <end position="138"/>
    </location>
</feature>
<sequence>MNNHSFVKIEKHKHSSVMAWLAAFQKCVQEQDYEAGMLLFDEQLVSFGTVTERSYSLDHLVDSQWTKVWGATKGFRFHLEDTYLLGDEHSPTVVVATQWSSTSRCKKQQLRSGRCTIALVKNTENDAPYLAVHTHFSVVPDGRVTQE</sequence>
<dbReference type="KEGG" id="osu:NT6N_28760"/>
<dbReference type="AlphaFoldDB" id="A0AAT9FPA9"/>
<dbReference type="InterPro" id="IPR032710">
    <property type="entry name" value="NTF2-like_dom_sf"/>
</dbReference>
<dbReference type="InterPro" id="IPR037401">
    <property type="entry name" value="SnoaL-like"/>
</dbReference>
<proteinExistence type="predicted"/>
<organism evidence="2">
    <name type="scientific">Oceaniferula spumae</name>
    <dbReference type="NCBI Taxonomy" id="2979115"/>
    <lineage>
        <taxon>Bacteria</taxon>
        <taxon>Pseudomonadati</taxon>
        <taxon>Verrucomicrobiota</taxon>
        <taxon>Verrucomicrobiia</taxon>
        <taxon>Verrucomicrobiales</taxon>
        <taxon>Verrucomicrobiaceae</taxon>
        <taxon>Oceaniferula</taxon>
    </lineage>
</organism>
<evidence type="ECO:0000259" key="1">
    <source>
        <dbReference type="Pfam" id="PF13474"/>
    </source>
</evidence>
<dbReference type="SUPFAM" id="SSF54427">
    <property type="entry name" value="NTF2-like"/>
    <property type="match status" value="1"/>
</dbReference>
<protein>
    <recommendedName>
        <fullName evidence="1">SnoaL-like domain-containing protein</fullName>
    </recommendedName>
</protein>
<name>A0AAT9FPA9_9BACT</name>
<dbReference type="Pfam" id="PF13474">
    <property type="entry name" value="SnoaL_3"/>
    <property type="match status" value="1"/>
</dbReference>